<organism evidence="1 2">
    <name type="scientific">Schistosoma mattheei</name>
    <dbReference type="NCBI Taxonomy" id="31246"/>
    <lineage>
        <taxon>Eukaryota</taxon>
        <taxon>Metazoa</taxon>
        <taxon>Spiralia</taxon>
        <taxon>Lophotrochozoa</taxon>
        <taxon>Platyhelminthes</taxon>
        <taxon>Trematoda</taxon>
        <taxon>Digenea</taxon>
        <taxon>Strigeidida</taxon>
        <taxon>Schistosomatoidea</taxon>
        <taxon>Schistosomatidae</taxon>
        <taxon>Schistosoma</taxon>
    </lineage>
</organism>
<accession>A0AA85B546</accession>
<protein>
    <submittedName>
        <fullName evidence="2">Uncharacterized protein</fullName>
    </submittedName>
</protein>
<evidence type="ECO:0000313" key="1">
    <source>
        <dbReference type="Proteomes" id="UP000050791"/>
    </source>
</evidence>
<dbReference type="WBParaSite" id="SMTH1_3350.1">
    <property type="protein sequence ID" value="SMTH1_3350.1"/>
    <property type="gene ID" value="SMTH1_3350"/>
</dbReference>
<evidence type="ECO:0000313" key="2">
    <source>
        <dbReference type="WBParaSite" id="SMTH1_3350.1"/>
    </source>
</evidence>
<reference evidence="2" key="1">
    <citation type="submission" date="2023-11" db="UniProtKB">
        <authorList>
            <consortium name="WormBaseParasite"/>
        </authorList>
    </citation>
    <scope>IDENTIFICATION</scope>
</reference>
<name>A0AA85B546_9TREM</name>
<dbReference type="Proteomes" id="UP000050791">
    <property type="component" value="Unassembled WGS sequence"/>
</dbReference>
<sequence length="247" mass="28577">MDIFSIHEPRVTNTRDFFVLQRQRTRIDGGAALYQQFDFEVLQLHNQEFANVDEPAWRSVRLSTTSKCPVGVNYRKPTTDIEYDSCILEGLSLSTRLRFTHILALEDSDLPKVHFTEHSYTRSQNSAEARTFNVIEDLGLCENMKSTTRWRNNQTPSRFDRAFTIEEFLIDAADLLTEQYSRTFQPIHTDFIDESFICNPTGLSAVNLRAELIYRKRKHLIKHFTGLDIVHYALLSEVALQKLGLVG</sequence>
<proteinExistence type="predicted"/>
<dbReference type="AlphaFoldDB" id="A0AA85B546"/>